<dbReference type="PANTHER" id="PTHR24301">
    <property type="entry name" value="THROMBOXANE-A SYNTHASE"/>
    <property type="match status" value="1"/>
</dbReference>
<comment type="similarity">
    <text evidence="4">Belongs to the cytochrome P450 family.</text>
</comment>
<dbReference type="GO" id="GO:0020037">
    <property type="term" value="F:heme binding"/>
    <property type="evidence" value="ECO:0007669"/>
    <property type="project" value="InterPro"/>
</dbReference>
<keyword evidence="7" id="KW-1185">Reference proteome</keyword>
<comment type="caution">
    <text evidence="6">The sequence shown here is derived from an EMBL/GenBank/DDBJ whole genome shotgun (WGS) entry which is preliminary data.</text>
</comment>
<keyword evidence="4" id="KW-0503">Monooxygenase</keyword>
<keyword evidence="5" id="KW-0472">Membrane</keyword>
<dbReference type="InterPro" id="IPR002401">
    <property type="entry name" value="Cyt_P450_E_grp-I"/>
</dbReference>
<dbReference type="OrthoDB" id="1470350at2759"/>
<dbReference type="SUPFAM" id="SSF48264">
    <property type="entry name" value="Cytochrome P450"/>
    <property type="match status" value="1"/>
</dbReference>
<dbReference type="Proteomes" id="UP000022910">
    <property type="component" value="Unassembled WGS sequence"/>
</dbReference>
<keyword evidence="1 3" id="KW-0479">Metal-binding</keyword>
<evidence type="ECO:0000256" key="4">
    <source>
        <dbReference type="RuleBase" id="RU000461"/>
    </source>
</evidence>
<dbReference type="GO" id="GO:0005506">
    <property type="term" value="F:iron ion binding"/>
    <property type="evidence" value="ECO:0007669"/>
    <property type="project" value="InterPro"/>
</dbReference>
<dbReference type="GO" id="GO:0016705">
    <property type="term" value="F:oxidoreductase activity, acting on paired donors, with incorporation or reduction of molecular oxygen"/>
    <property type="evidence" value="ECO:0007669"/>
    <property type="project" value="InterPro"/>
</dbReference>
<evidence type="ECO:0000313" key="7">
    <source>
        <dbReference type="Proteomes" id="UP000022910"/>
    </source>
</evidence>
<dbReference type="PRINTS" id="PR00385">
    <property type="entry name" value="P450"/>
</dbReference>
<dbReference type="InterPro" id="IPR017972">
    <property type="entry name" value="Cyt_P450_CS"/>
</dbReference>
<keyword evidence="2 3" id="KW-0408">Iron</keyword>
<dbReference type="SMR" id="A0A015JJG9"/>
<protein>
    <submittedName>
        <fullName evidence="6">C-22 sterol desaturase</fullName>
    </submittedName>
</protein>
<reference evidence="6 7" key="1">
    <citation type="submission" date="2014-02" db="EMBL/GenBank/DDBJ databases">
        <title>Single nucleus genome sequencing reveals high similarity among nuclei of an endomycorrhizal fungus.</title>
        <authorList>
            <person name="Lin K."/>
            <person name="Geurts R."/>
            <person name="Zhang Z."/>
            <person name="Limpens E."/>
            <person name="Saunders D.G."/>
            <person name="Mu D."/>
            <person name="Pang E."/>
            <person name="Cao H."/>
            <person name="Cha H."/>
            <person name="Lin T."/>
            <person name="Zhou Q."/>
            <person name="Shang Y."/>
            <person name="Li Y."/>
            <person name="Ivanov S."/>
            <person name="Sharma T."/>
            <person name="Velzen R.V."/>
            <person name="Ruijter N.D."/>
            <person name="Aanen D.K."/>
            <person name="Win J."/>
            <person name="Kamoun S."/>
            <person name="Bisseling T."/>
            <person name="Huang S."/>
        </authorList>
    </citation>
    <scope>NUCLEOTIDE SEQUENCE [LARGE SCALE GENOMIC DNA]</scope>
    <source>
        <strain evidence="7">DAOM197198w</strain>
    </source>
</reference>
<comment type="cofactor">
    <cofactor evidence="3">
        <name>heme</name>
        <dbReference type="ChEBI" id="CHEBI:30413"/>
    </cofactor>
</comment>
<dbReference type="HOGENOM" id="CLU_001570_12_0_1"/>
<dbReference type="PRINTS" id="PR00463">
    <property type="entry name" value="EP450I"/>
</dbReference>
<feature type="binding site" description="axial binding residue" evidence="3">
    <location>
        <position position="460"/>
    </location>
    <ligand>
        <name>heme</name>
        <dbReference type="ChEBI" id="CHEBI:30413"/>
    </ligand>
    <ligandPart>
        <name>Fe</name>
        <dbReference type="ChEBI" id="CHEBI:18248"/>
    </ligandPart>
</feature>
<sequence>MAFTSIVLEINLITTINVLILLYVLRYYYKYFTRKSRIPGPFPLPLIGNLHQIGLNPAQYAKDNHKKYGDMFEVWVGSKRSVILCHPSLLDQVYVTNSQTKFFPRGAIKYVKSNGLAFNDDLTSWKRNRKIVMQSISSHRFLKDFTQLVQSLFNENESYWDKKEYQFDFVEWMKCFMTDIILQTVTNKPSYCLNTYLFGENQDDPIRLEEIKRSFKFTKASGTFFPNMLFQAFVPEIFKNLPGYYHLNKKYKKSSDWLNQFMLEFISKRRNEINNNMQSDGNIGSNLLDNLLTLNTPLDPNYDGSEAPLTDQEVCSTITDVSVNGTETTINMTCYTIWLLAKHPKVTAHFRKEISEILGDDLSRQISYEDLEKFTYLDAILKESVRIYTVVLLSPRVSTQASIVGGNHLEANTTFFVGHDIIHKLPEFWENPDEFIPERFLNNEIAKNAFIPFGGGTRICPGKNISNVLMKTLLILLLRKYDVELVDKVSEKPNFKYSLFSQCIDMKIVVRPRY</sequence>
<dbReference type="PROSITE" id="PS00086">
    <property type="entry name" value="CYTOCHROME_P450"/>
    <property type="match status" value="1"/>
</dbReference>
<name>A0A015JJG9_RHIIW</name>
<dbReference type="Pfam" id="PF00067">
    <property type="entry name" value="p450"/>
    <property type="match status" value="1"/>
</dbReference>
<evidence type="ECO:0000313" key="6">
    <source>
        <dbReference type="EMBL" id="EXX67295.1"/>
    </source>
</evidence>
<gene>
    <name evidence="6" type="ORF">RirG_115710</name>
</gene>
<dbReference type="OMA" id="RWITSYE"/>
<evidence type="ECO:0000256" key="5">
    <source>
        <dbReference type="SAM" id="Phobius"/>
    </source>
</evidence>
<dbReference type="InterPro" id="IPR036396">
    <property type="entry name" value="Cyt_P450_sf"/>
</dbReference>
<keyword evidence="5" id="KW-1133">Transmembrane helix</keyword>
<dbReference type="AlphaFoldDB" id="A0A015JJG9"/>
<accession>A0A015JJG9</accession>
<feature type="transmembrane region" description="Helical" evidence="5">
    <location>
        <begin position="6"/>
        <end position="29"/>
    </location>
</feature>
<proteinExistence type="inferred from homology"/>
<keyword evidence="4" id="KW-0560">Oxidoreductase</keyword>
<dbReference type="Gene3D" id="1.10.630.10">
    <property type="entry name" value="Cytochrome P450"/>
    <property type="match status" value="1"/>
</dbReference>
<dbReference type="InterPro" id="IPR001128">
    <property type="entry name" value="Cyt_P450"/>
</dbReference>
<dbReference type="STRING" id="1432141.A0A015JJG9"/>
<dbReference type="CDD" id="cd00302">
    <property type="entry name" value="cytochrome_P450"/>
    <property type="match status" value="1"/>
</dbReference>
<evidence type="ECO:0000256" key="1">
    <source>
        <dbReference type="ARBA" id="ARBA00022723"/>
    </source>
</evidence>
<keyword evidence="5" id="KW-0812">Transmembrane</keyword>
<dbReference type="EMBL" id="JEMT01017862">
    <property type="protein sequence ID" value="EXX67295.1"/>
    <property type="molecule type" value="Genomic_DNA"/>
</dbReference>
<evidence type="ECO:0000256" key="2">
    <source>
        <dbReference type="ARBA" id="ARBA00023004"/>
    </source>
</evidence>
<keyword evidence="3 4" id="KW-0349">Heme</keyword>
<dbReference type="GO" id="GO:0004497">
    <property type="term" value="F:monooxygenase activity"/>
    <property type="evidence" value="ECO:0007669"/>
    <property type="project" value="UniProtKB-KW"/>
</dbReference>
<organism evidence="6 7">
    <name type="scientific">Rhizophagus irregularis (strain DAOM 197198w)</name>
    <name type="common">Glomus intraradices</name>
    <dbReference type="NCBI Taxonomy" id="1432141"/>
    <lineage>
        <taxon>Eukaryota</taxon>
        <taxon>Fungi</taxon>
        <taxon>Fungi incertae sedis</taxon>
        <taxon>Mucoromycota</taxon>
        <taxon>Glomeromycotina</taxon>
        <taxon>Glomeromycetes</taxon>
        <taxon>Glomerales</taxon>
        <taxon>Glomeraceae</taxon>
        <taxon>Rhizophagus</taxon>
    </lineage>
</organism>
<dbReference type="PANTHER" id="PTHR24301:SF2">
    <property type="entry name" value="THROMBOXANE-A SYNTHASE"/>
    <property type="match status" value="1"/>
</dbReference>
<evidence type="ECO:0000256" key="3">
    <source>
        <dbReference type="PIRSR" id="PIRSR602401-1"/>
    </source>
</evidence>